<comment type="caution">
    <text evidence="2">The sequence shown here is derived from an EMBL/GenBank/DDBJ whole genome shotgun (WGS) entry which is preliminary data.</text>
</comment>
<gene>
    <name evidence="2" type="ORF">DM43_2542</name>
</gene>
<evidence type="ECO:0000313" key="3">
    <source>
        <dbReference type="Proteomes" id="UP000029575"/>
    </source>
</evidence>
<proteinExistence type="predicted"/>
<evidence type="ECO:0000313" key="2">
    <source>
        <dbReference type="EMBL" id="KGB99582.1"/>
    </source>
</evidence>
<sequence>MSDIRKTARVAGTTATGSRFPECPACGARQRERVSKAAHDIP</sequence>
<dbReference type="Proteomes" id="UP000029575">
    <property type="component" value="Unassembled WGS sequence"/>
</dbReference>
<dbReference type="AlphaFoldDB" id="A0AA88Z8E1"/>
<protein>
    <submittedName>
        <fullName evidence="2">Uncharacterized protein</fullName>
    </submittedName>
</protein>
<feature type="compositionally biased region" description="Basic and acidic residues" evidence="1">
    <location>
        <begin position="29"/>
        <end position="42"/>
    </location>
</feature>
<reference evidence="2 3" key="1">
    <citation type="submission" date="2014-06" db="EMBL/GenBank/DDBJ databases">
        <authorList>
            <person name="Bishop-Lilly K.A."/>
            <person name="Broomall S.M."/>
            <person name="Chain P.S."/>
            <person name="Chertkov O."/>
            <person name="Coyne S.R."/>
            <person name="Daligault H.E."/>
            <person name="Davenport K.W."/>
            <person name="Erkkila T."/>
            <person name="Frey K.G."/>
            <person name="Gibbons H.S."/>
            <person name="Gu W."/>
            <person name="Jaissle J."/>
            <person name="Johnson S.L."/>
            <person name="Koroleva G.I."/>
            <person name="Ladner J.T."/>
            <person name="Lo C.-C."/>
            <person name="Minogue T.D."/>
            <person name="Munk C."/>
            <person name="Palacios G.F."/>
            <person name="Redden C.L."/>
            <person name="Rosenzweig C.N."/>
            <person name="Scholz M.B."/>
            <person name="Teshima H."/>
            <person name="Xu Y."/>
        </authorList>
    </citation>
    <scope>NUCLEOTIDE SEQUENCE [LARGE SCALE GENOMIC DNA]</scope>
    <source>
        <strain evidence="2 3">DWS 37UF10B-2</strain>
    </source>
</reference>
<name>A0AA88Z8E1_BURCE</name>
<feature type="region of interest" description="Disordered" evidence="1">
    <location>
        <begin position="1"/>
        <end position="42"/>
    </location>
</feature>
<evidence type="ECO:0000256" key="1">
    <source>
        <dbReference type="SAM" id="MobiDB-lite"/>
    </source>
</evidence>
<accession>A0AA88Z8E1</accession>
<organism evidence="2 3">
    <name type="scientific">Burkholderia cepacia</name>
    <name type="common">Pseudomonas cepacia</name>
    <dbReference type="NCBI Taxonomy" id="292"/>
    <lineage>
        <taxon>Bacteria</taxon>
        <taxon>Pseudomonadati</taxon>
        <taxon>Pseudomonadota</taxon>
        <taxon>Betaproteobacteria</taxon>
        <taxon>Burkholderiales</taxon>
        <taxon>Burkholderiaceae</taxon>
        <taxon>Burkholderia</taxon>
        <taxon>Burkholderia cepacia complex</taxon>
    </lineage>
</organism>
<dbReference type="EMBL" id="JPGD01000005">
    <property type="protein sequence ID" value="KGB99582.1"/>
    <property type="molecule type" value="Genomic_DNA"/>
</dbReference>